<keyword evidence="1" id="KW-0472">Membrane</keyword>
<sequence length="138" mass="14252">MALAKLRELPGRISSGGFVLHSGLEKWKAGPEQAAGVYGMATTAYPFLKRVPQEQFVKALAAGEIATGVALLTPFIPAAVGGALLTAFAGSLLGLYVRIPGLRRPGSIWPSQQGLGIAKDVWLAGIGVGLLADGVTRD</sequence>
<gene>
    <name evidence="2" type="ORF">GCM10017577_29950</name>
</gene>
<name>A0A9W6L3Z9_9PSEU</name>
<organism evidence="2 3">
    <name type="scientific">Pseudonocardia halophobica</name>
    <dbReference type="NCBI Taxonomy" id="29401"/>
    <lineage>
        <taxon>Bacteria</taxon>
        <taxon>Bacillati</taxon>
        <taxon>Actinomycetota</taxon>
        <taxon>Actinomycetes</taxon>
        <taxon>Pseudonocardiales</taxon>
        <taxon>Pseudonocardiaceae</taxon>
        <taxon>Pseudonocardia</taxon>
    </lineage>
</organism>
<dbReference type="RefSeq" id="WP_037045177.1">
    <property type="nucleotide sequence ID" value="NZ_BAAAUZ010000008.1"/>
</dbReference>
<reference evidence="2" key="1">
    <citation type="journal article" date="2014" name="Int. J. Syst. Evol. Microbiol.">
        <title>Complete genome sequence of Corynebacterium casei LMG S-19264T (=DSM 44701T), isolated from a smear-ripened cheese.</title>
        <authorList>
            <consortium name="US DOE Joint Genome Institute (JGI-PGF)"/>
            <person name="Walter F."/>
            <person name="Albersmeier A."/>
            <person name="Kalinowski J."/>
            <person name="Ruckert C."/>
        </authorList>
    </citation>
    <scope>NUCLEOTIDE SEQUENCE</scope>
    <source>
        <strain evidence="2">VKM Ac-1069</strain>
    </source>
</reference>
<evidence type="ECO:0000256" key="1">
    <source>
        <dbReference type="SAM" id="Phobius"/>
    </source>
</evidence>
<keyword evidence="1" id="KW-1133">Transmembrane helix</keyword>
<proteinExistence type="predicted"/>
<keyword evidence="1" id="KW-0812">Transmembrane</keyword>
<protein>
    <recommendedName>
        <fullName evidence="4">DoxX protein</fullName>
    </recommendedName>
</protein>
<dbReference type="EMBL" id="BSFQ01000011">
    <property type="protein sequence ID" value="GLL11854.1"/>
    <property type="molecule type" value="Genomic_DNA"/>
</dbReference>
<dbReference type="Proteomes" id="UP001143463">
    <property type="component" value="Unassembled WGS sequence"/>
</dbReference>
<evidence type="ECO:0000313" key="3">
    <source>
        <dbReference type="Proteomes" id="UP001143463"/>
    </source>
</evidence>
<reference evidence="2" key="2">
    <citation type="submission" date="2023-01" db="EMBL/GenBank/DDBJ databases">
        <authorList>
            <person name="Sun Q."/>
            <person name="Evtushenko L."/>
        </authorList>
    </citation>
    <scope>NUCLEOTIDE SEQUENCE</scope>
    <source>
        <strain evidence="2">VKM Ac-1069</strain>
    </source>
</reference>
<comment type="caution">
    <text evidence="2">The sequence shown here is derived from an EMBL/GenBank/DDBJ whole genome shotgun (WGS) entry which is preliminary data.</text>
</comment>
<dbReference type="AlphaFoldDB" id="A0A9W6L3Z9"/>
<keyword evidence="3" id="KW-1185">Reference proteome</keyword>
<evidence type="ECO:0000313" key="2">
    <source>
        <dbReference type="EMBL" id="GLL11854.1"/>
    </source>
</evidence>
<feature type="transmembrane region" description="Helical" evidence="1">
    <location>
        <begin position="75"/>
        <end position="97"/>
    </location>
</feature>
<evidence type="ECO:0008006" key="4">
    <source>
        <dbReference type="Google" id="ProtNLM"/>
    </source>
</evidence>
<accession>A0A9W6L3Z9</accession>